<evidence type="ECO:0000256" key="2">
    <source>
        <dbReference type="ARBA" id="ARBA00007871"/>
    </source>
</evidence>
<sequence length="142" mass="15544">MSADDKDGEASAGRFSKARSERASVLLEDYTELIAELIEETGEARITDIARAMGVAHPTATKAVGRLKREGLATSRPYRGVFLTEEGDAMAKKNRERHRLVLDLLLALGVPEESAELDAEGIEHHVSEETLKAFSCFLKKSS</sequence>
<dbReference type="GO" id="GO:0046914">
    <property type="term" value="F:transition metal ion binding"/>
    <property type="evidence" value="ECO:0007669"/>
    <property type="project" value="InterPro"/>
</dbReference>
<name>A0A4R3NQA2_9HYPH</name>
<evidence type="ECO:0000256" key="9">
    <source>
        <dbReference type="ARBA" id="ARBA00023159"/>
    </source>
</evidence>
<feature type="domain" description="HTH dtxR-type" evidence="14">
    <location>
        <begin position="19"/>
        <end position="84"/>
    </location>
</feature>
<keyword evidence="8" id="KW-0238">DNA-binding</keyword>
<dbReference type="Pfam" id="PF02742">
    <property type="entry name" value="Fe_dep_repr_C"/>
    <property type="match status" value="1"/>
</dbReference>
<evidence type="ECO:0000256" key="13">
    <source>
        <dbReference type="ARBA" id="ARBA00032593"/>
    </source>
</evidence>
<dbReference type="SUPFAM" id="SSF46785">
    <property type="entry name" value="Winged helix' DNA-binding domain"/>
    <property type="match status" value="1"/>
</dbReference>
<comment type="similarity">
    <text evidence="2">Belongs to the DtxR/MntR family.</text>
</comment>
<proteinExistence type="inferred from homology"/>
<keyword evidence="7" id="KW-0805">Transcription regulation</keyword>
<dbReference type="InterPro" id="IPR050536">
    <property type="entry name" value="DtxR_MntR_Metal-Reg"/>
</dbReference>
<dbReference type="InterPro" id="IPR022689">
    <property type="entry name" value="Iron_dep_repressor"/>
</dbReference>
<dbReference type="InterPro" id="IPR022687">
    <property type="entry name" value="HTH_DTXR"/>
</dbReference>
<evidence type="ECO:0000256" key="6">
    <source>
        <dbReference type="ARBA" id="ARBA00022491"/>
    </source>
</evidence>
<dbReference type="Gene3D" id="1.10.60.10">
    <property type="entry name" value="Iron dependent repressor, metal binding and dimerisation domain"/>
    <property type="match status" value="1"/>
</dbReference>
<reference evidence="15 16" key="1">
    <citation type="submission" date="2019-03" db="EMBL/GenBank/DDBJ databases">
        <title>Freshwater and sediment microbial communities from various areas in North America, analyzing microbe dynamics in response to fracking.</title>
        <authorList>
            <person name="Lamendella R."/>
        </authorList>
    </citation>
    <scope>NUCLEOTIDE SEQUENCE [LARGE SCALE GENOMIC DNA]</scope>
    <source>
        <strain evidence="15 16">175.2</strain>
    </source>
</reference>
<evidence type="ECO:0000256" key="12">
    <source>
        <dbReference type="ARBA" id="ARBA00025185"/>
    </source>
</evidence>
<dbReference type="Pfam" id="PF01325">
    <property type="entry name" value="Fe_dep_repress"/>
    <property type="match status" value="1"/>
</dbReference>
<dbReference type="GO" id="GO:0003700">
    <property type="term" value="F:DNA-binding transcription factor activity"/>
    <property type="evidence" value="ECO:0007669"/>
    <property type="project" value="InterPro"/>
</dbReference>
<evidence type="ECO:0000313" key="15">
    <source>
        <dbReference type="EMBL" id="TCT37153.1"/>
    </source>
</evidence>
<evidence type="ECO:0000313" key="16">
    <source>
        <dbReference type="Proteomes" id="UP000295097"/>
    </source>
</evidence>
<keyword evidence="6" id="KW-0678">Repressor</keyword>
<dbReference type="Proteomes" id="UP000295097">
    <property type="component" value="Unassembled WGS sequence"/>
</dbReference>
<evidence type="ECO:0000256" key="10">
    <source>
        <dbReference type="ARBA" id="ARBA00023163"/>
    </source>
</evidence>
<dbReference type="NCBIfam" id="NF008273">
    <property type="entry name" value="PRK11050.1"/>
    <property type="match status" value="1"/>
</dbReference>
<accession>A0A4R3NQA2</accession>
<evidence type="ECO:0000259" key="14">
    <source>
        <dbReference type="PROSITE" id="PS50944"/>
    </source>
</evidence>
<protein>
    <recommendedName>
        <fullName evidence="4">Transcriptional regulator MntR</fullName>
    </recommendedName>
    <alternativeName>
        <fullName evidence="13">Manganese transport regulator</fullName>
    </alternativeName>
</protein>
<dbReference type="PANTHER" id="PTHR33238">
    <property type="entry name" value="IRON (METAL) DEPENDENT REPRESSOR, DTXR FAMILY"/>
    <property type="match status" value="1"/>
</dbReference>
<dbReference type="GO" id="GO:0046983">
    <property type="term" value="F:protein dimerization activity"/>
    <property type="evidence" value="ECO:0007669"/>
    <property type="project" value="InterPro"/>
</dbReference>
<dbReference type="SMART" id="SM00529">
    <property type="entry name" value="HTH_DTXR"/>
    <property type="match status" value="1"/>
</dbReference>
<dbReference type="InterPro" id="IPR036388">
    <property type="entry name" value="WH-like_DNA-bd_sf"/>
</dbReference>
<comment type="subcellular location">
    <subcellularLocation>
        <location evidence="1">Cytoplasm</location>
    </subcellularLocation>
</comment>
<organism evidence="15 16">
    <name type="scientific">Martelella mediterranea</name>
    <dbReference type="NCBI Taxonomy" id="293089"/>
    <lineage>
        <taxon>Bacteria</taxon>
        <taxon>Pseudomonadati</taxon>
        <taxon>Pseudomonadota</taxon>
        <taxon>Alphaproteobacteria</taxon>
        <taxon>Hyphomicrobiales</taxon>
        <taxon>Aurantimonadaceae</taxon>
        <taxon>Martelella</taxon>
    </lineage>
</organism>
<dbReference type="PANTHER" id="PTHR33238:SF11">
    <property type="entry name" value="TRANSCRIPTIONAL REGULATOR MNTR"/>
    <property type="match status" value="1"/>
</dbReference>
<dbReference type="Gene3D" id="1.10.10.10">
    <property type="entry name" value="Winged helix-like DNA-binding domain superfamily/Winged helix DNA-binding domain"/>
    <property type="match status" value="1"/>
</dbReference>
<comment type="function">
    <text evidence="12">In the presence of manganese, represses expression of mntH and mntS. Up-regulates expression of mntP.</text>
</comment>
<dbReference type="EMBL" id="SMAR01000020">
    <property type="protein sequence ID" value="TCT37153.1"/>
    <property type="molecule type" value="Genomic_DNA"/>
</dbReference>
<keyword evidence="11" id="KW-0464">Manganese</keyword>
<keyword evidence="9" id="KW-0010">Activator</keyword>
<dbReference type="SUPFAM" id="SSF47979">
    <property type="entry name" value="Iron-dependent repressor protein, dimerization domain"/>
    <property type="match status" value="1"/>
</dbReference>
<evidence type="ECO:0000256" key="8">
    <source>
        <dbReference type="ARBA" id="ARBA00023125"/>
    </source>
</evidence>
<keyword evidence="10" id="KW-0804">Transcription</keyword>
<dbReference type="GO" id="GO:0005737">
    <property type="term" value="C:cytoplasm"/>
    <property type="evidence" value="ECO:0007669"/>
    <property type="project" value="UniProtKB-SubCell"/>
</dbReference>
<keyword evidence="16" id="KW-1185">Reference proteome</keyword>
<evidence type="ECO:0000256" key="3">
    <source>
        <dbReference type="ARBA" id="ARBA00011738"/>
    </source>
</evidence>
<keyword evidence="5" id="KW-0963">Cytoplasm</keyword>
<dbReference type="GO" id="GO:0003677">
    <property type="term" value="F:DNA binding"/>
    <property type="evidence" value="ECO:0007669"/>
    <property type="project" value="UniProtKB-KW"/>
</dbReference>
<dbReference type="InterPro" id="IPR001367">
    <property type="entry name" value="Fe_dep_repressor"/>
</dbReference>
<evidence type="ECO:0000256" key="5">
    <source>
        <dbReference type="ARBA" id="ARBA00022490"/>
    </source>
</evidence>
<dbReference type="PROSITE" id="PS50944">
    <property type="entry name" value="HTH_DTXR"/>
    <property type="match status" value="1"/>
</dbReference>
<evidence type="ECO:0000256" key="7">
    <source>
        <dbReference type="ARBA" id="ARBA00023015"/>
    </source>
</evidence>
<evidence type="ECO:0000256" key="1">
    <source>
        <dbReference type="ARBA" id="ARBA00004496"/>
    </source>
</evidence>
<dbReference type="InterPro" id="IPR036421">
    <property type="entry name" value="Fe_dep_repressor_sf"/>
</dbReference>
<evidence type="ECO:0000256" key="11">
    <source>
        <dbReference type="ARBA" id="ARBA00023211"/>
    </source>
</evidence>
<dbReference type="AlphaFoldDB" id="A0A4R3NQA2"/>
<dbReference type="InterPro" id="IPR036390">
    <property type="entry name" value="WH_DNA-bd_sf"/>
</dbReference>
<evidence type="ECO:0000256" key="4">
    <source>
        <dbReference type="ARBA" id="ARBA00022386"/>
    </source>
</evidence>
<comment type="caution">
    <text evidence="15">The sequence shown here is derived from an EMBL/GenBank/DDBJ whole genome shotgun (WGS) entry which is preliminary data.</text>
</comment>
<comment type="subunit">
    <text evidence="3">Homodimer.</text>
</comment>
<dbReference type="RefSeq" id="WP_207903908.1">
    <property type="nucleotide sequence ID" value="NZ_SMAR01000020.1"/>
</dbReference>
<gene>
    <name evidence="15" type="ORF">EDC90_102044</name>
</gene>